<dbReference type="GeneID" id="24256730"/>
<feature type="domain" description="Glycosyl transferase family 1" evidence="1">
    <location>
        <begin position="276"/>
        <end position="416"/>
    </location>
</feature>
<dbReference type="GO" id="GO:0016757">
    <property type="term" value="F:glycosyltransferase activity"/>
    <property type="evidence" value="ECO:0007669"/>
    <property type="project" value="InterPro"/>
</dbReference>
<dbReference type="AlphaFoldDB" id="A0A068SUQ5"/>
<protein>
    <submittedName>
        <fullName evidence="2">Glycosyltransferase, family 1</fullName>
    </submittedName>
</protein>
<dbReference type="SUPFAM" id="SSF53756">
    <property type="entry name" value="UDP-Glycosyltransferase/glycogen phosphorylase"/>
    <property type="match status" value="1"/>
</dbReference>
<dbReference type="RefSeq" id="WP_051909494.1">
    <property type="nucleotide sequence ID" value="NZ_HG938353.1"/>
</dbReference>
<dbReference type="OrthoDB" id="9802525at2"/>
<dbReference type="PANTHER" id="PTHR12526:SF636">
    <property type="entry name" value="BLL3647 PROTEIN"/>
    <property type="match status" value="1"/>
</dbReference>
<proteinExistence type="predicted"/>
<dbReference type="eggNOG" id="COG0438">
    <property type="taxonomic scope" value="Bacteria"/>
</dbReference>
<dbReference type="EMBL" id="HG938353">
    <property type="protein sequence ID" value="CDN49619.1"/>
    <property type="molecule type" value="Genomic_DNA"/>
</dbReference>
<sequence length="466" mass="51763">MSVAGPHSDSLPQVFRAFADKLSEQSRAGNGPHSNVAKSPDKTLRPLLIAEAANPEWTSVPLVGWNLAHAIMQKTDALLVTQVRNRDALLRAGLVEGRDFVAIDNERVARAFYRLSERLRGGENKGWTVVTAFSSFSYYSFEREVWKLLGKRLMAGEFDLVHRITPLSPTSQSPIARKLKKYGIPFVLGPLNGGVPWPKGFSDVRSREREWLSAIRKLHFLMPYYRTTRSEAAALIAGSGHTLSELPTSCAERAFLIPENAADPDRFPFQLRELSGNRLAVAFIGRLVPYKGADILIEAVAAYRGRLNIEVLIVGDGPQRKELEETVRRKGLRDSVKFAGWVEQRDLASTLAGYQVLALPSVREFGGGVVLEAMSMGLVPVVANYGGPPELIDDHSGIAVDFHDRETLITGFTKAFEYLESNPGLVALLSDATSRRVRERYSWHAKAAQMFEIYNWILYGGPKPIF</sequence>
<gene>
    <name evidence="2" type="ORF">RG540_CH34550</name>
</gene>
<accession>A0A068SUQ5</accession>
<evidence type="ECO:0000313" key="3">
    <source>
        <dbReference type="Proteomes" id="UP000028181"/>
    </source>
</evidence>
<dbReference type="InterPro" id="IPR001296">
    <property type="entry name" value="Glyco_trans_1"/>
</dbReference>
<dbReference type="CDD" id="cd03801">
    <property type="entry name" value="GT4_PimA-like"/>
    <property type="match status" value="1"/>
</dbReference>
<dbReference type="Pfam" id="PF00534">
    <property type="entry name" value="Glycos_transf_1"/>
    <property type="match status" value="1"/>
</dbReference>
<evidence type="ECO:0000259" key="1">
    <source>
        <dbReference type="Pfam" id="PF00534"/>
    </source>
</evidence>
<keyword evidence="3" id="KW-1185">Reference proteome</keyword>
<dbReference type="Proteomes" id="UP000028181">
    <property type="component" value="Chromosome I"/>
</dbReference>
<dbReference type="Gene3D" id="3.40.50.2000">
    <property type="entry name" value="Glycogen Phosphorylase B"/>
    <property type="match status" value="2"/>
</dbReference>
<dbReference type="PATRIC" id="fig|1028800.3.peg.3512"/>
<evidence type="ECO:0000313" key="2">
    <source>
        <dbReference type="EMBL" id="CDN49619.1"/>
    </source>
</evidence>
<dbReference type="PANTHER" id="PTHR12526">
    <property type="entry name" value="GLYCOSYLTRANSFERASE"/>
    <property type="match status" value="1"/>
</dbReference>
<dbReference type="HOGENOM" id="CLU_052026_0_0_5"/>
<organism evidence="2 3">
    <name type="scientific">Neorhizobium galegae bv. orientalis str. HAMBI 540</name>
    <dbReference type="NCBI Taxonomy" id="1028800"/>
    <lineage>
        <taxon>Bacteria</taxon>
        <taxon>Pseudomonadati</taxon>
        <taxon>Pseudomonadota</taxon>
        <taxon>Alphaproteobacteria</taxon>
        <taxon>Hyphomicrobiales</taxon>
        <taxon>Rhizobiaceae</taxon>
        <taxon>Rhizobium/Agrobacterium group</taxon>
        <taxon>Neorhizobium</taxon>
    </lineage>
</organism>
<name>A0A068SUQ5_NEOGA</name>
<reference evidence="3" key="1">
    <citation type="journal article" date="2014" name="BMC Genomics">
        <title>Genome sequencing of two Neorhizobium galegae strains reveals a noeT gene responsible for the unusual acetylation of the nodulation factors.</title>
        <authorList>
            <person name="Osterman J."/>
            <person name="Marsh J."/>
            <person name="Laine P.K."/>
            <person name="Zeng Z."/>
            <person name="Alatalo E."/>
            <person name="Sullivan J.T."/>
            <person name="Young J.P."/>
            <person name="Thomas-Oates J."/>
            <person name="Paulin L."/>
            <person name="Lindstrom K."/>
        </authorList>
    </citation>
    <scope>NUCLEOTIDE SEQUENCE [LARGE SCALE GENOMIC DNA]</scope>
    <source>
        <strain evidence="3">HAMBI 540</strain>
    </source>
</reference>
<keyword evidence="2" id="KW-0808">Transferase</keyword>
<dbReference type="KEGG" id="ngg:RG540_CH34550"/>